<accession>A0ACC2CCR3</accession>
<dbReference type="Proteomes" id="UP001162992">
    <property type="component" value="Chromosome 11"/>
</dbReference>
<proteinExistence type="predicted"/>
<comment type="caution">
    <text evidence="1">The sequence shown here is derived from an EMBL/GenBank/DDBJ whole genome shotgun (WGS) entry which is preliminary data.</text>
</comment>
<keyword evidence="2" id="KW-1185">Reference proteome</keyword>
<organism evidence="1 2">
    <name type="scientific">Diphasiastrum complanatum</name>
    <name type="common">Issler's clubmoss</name>
    <name type="synonym">Lycopodium complanatum</name>
    <dbReference type="NCBI Taxonomy" id="34168"/>
    <lineage>
        <taxon>Eukaryota</taxon>
        <taxon>Viridiplantae</taxon>
        <taxon>Streptophyta</taxon>
        <taxon>Embryophyta</taxon>
        <taxon>Tracheophyta</taxon>
        <taxon>Lycopodiopsida</taxon>
        <taxon>Lycopodiales</taxon>
        <taxon>Lycopodiaceae</taxon>
        <taxon>Lycopodioideae</taxon>
        <taxon>Diphasiastrum</taxon>
    </lineage>
</organism>
<evidence type="ECO:0000313" key="2">
    <source>
        <dbReference type="Proteomes" id="UP001162992"/>
    </source>
</evidence>
<evidence type="ECO:0000313" key="1">
    <source>
        <dbReference type="EMBL" id="KAJ7539710.1"/>
    </source>
</evidence>
<gene>
    <name evidence="1" type="ORF">O6H91_11G106100</name>
</gene>
<dbReference type="EMBL" id="CM055102">
    <property type="protein sequence ID" value="KAJ7539710.1"/>
    <property type="molecule type" value="Genomic_DNA"/>
</dbReference>
<name>A0ACC2CCR3_DIPCM</name>
<sequence>MMAEAEGALLLGQNMDYLQQTDAEHQDSKDAMDVDQRSEGDGAEDLPPDHTVVTDEFCTPVDLVLENDEEVLGFLDVNAEKQRLDDDVKHGKEKLMGLLAIQGEHASASSTSPDSTFFLSGVPSSSNIPPEDLETVGFPSSPYAESLKKPDEQKSVREDSRFASVLSHQAVAGDPIRSEDSLDPLFIQSGCLRNNAGARYEQVLDYNTVTQATLPSNLSATVVLLSGGATHGETREAVYQDTVVGIRNSHDSLEQVKDEPENESVAAVECGNQNNLRKELILDVSDALGAQDGRRSQNSEDHHKVDAQGSNQVYLENETTTLAEKFSSEKMKTELELEMELFEAAEGEEQTRLISSSRPEEQEDLTIHKGGLQVVEEVKNERKRFLDDRAGDASQVVPKKRGRRRAHGVSVTKGVSSTKEEDDVCFVCFDGGELVLCDKRLCPKAYHSSCIGRDAAFFEKKGSWFCGWHFCCGCCRPANLQCYTCPRAYCVSCSKEADFLLIKKRKGLCEDCLPIVKMIESSETANTDEVQVDFDDPDTYECLFKEYWEDLKLKFSLKLPNIDHDGKAIENPGEFIEERPSDTDEQSETEAPSAEVDEEPELSDGKRAGGRKRKQTGSVASKSVNEQHDSDYEGTTESHEAADDPEAPGIDTEKLLPREFDGWASKDLLEFLVFMNQDPKITMSRFQVNKLLWNYIKSNKLQNRQKRTIIECDERLRKLFGKKSMHQHEMMKDIHLHYPPKGLSAKGTSVSRRRSSNTPTAQNEFQGDVQSTVDIMSERPDAVPHKETQKPKRKYAASEASKADSNEYAAIIPQNINLIHLRRALLEDLLDDPEFETKVVGTFVRIRVPVTSSKMEMCYRLVQVAGIKLQNQEYNTGRKTTKVVLEIMNLHKKEELTIDLVSNQDFTEEECHRLRQSVKCHFIRALTVGEIEKKSLAIRETKLNDWFETEILRVTALRDRANEKGRKKEFRECVEKLQKLSDPDFRAKESRRSPVVIADPHMNPDYESEGDEEELNNDGGEMFIGGDKRFGPGNLEKSSRSSGKDKAPAVHSWDRRNVDVTGPNRREWDVLKSQSLGWEKTRDQSVGYSGQEPLNDRRAPNFYKVEPSRWEDRKVSGEWGQSDEQEQLAAMDDQRRIKTSQVSWDNDQEGWKANEAWLRGSTTPNTTGGYGKIENSGWNIGNAVGGGVEPSTQGWAVELSLTPSSVPTPPNSVFPARVPAIVNIPTAEVNEKEKLWHYKDPSGVIQGPFSMEQLKKWNLTGLFPLDLRIWKSNQPSEESILLTDALAGRFVLDRAPWVAQAGTHGTSTPSVPWAAQAVTHGTSTPSVPWAAQAVTHGTSTPSVPWAAQAVTHGTSTPSAPWAAQAGTPVASTPSAPWAAQAATPAASTPSAPWAAQAGTPAASTPSAPWAAHAGTPGASTPSAPWAAHSGTPGTSTPAAPWAAQAGTYGTSTPATPWVPQAGNHGTSIPSAPWVVQASNHGTSTPSYEADFKGSTASFRIDGRNPVGGPVMTRYGDGRQENGSNSLTEYGMETGKGNAWGRGVSPNQWASTQRPWGTMHNQGLGRGGGRTNWGNESGHRFPAVSWNQQTEPSRRPMKDIPCRFHQKGFCRNGDTCQFRHD</sequence>
<reference evidence="2" key="1">
    <citation type="journal article" date="2024" name="Proc. Natl. Acad. Sci. U.S.A.">
        <title>Extraordinary preservation of gene collinearity over three hundred million years revealed in homosporous lycophytes.</title>
        <authorList>
            <person name="Li C."/>
            <person name="Wickell D."/>
            <person name="Kuo L.Y."/>
            <person name="Chen X."/>
            <person name="Nie B."/>
            <person name="Liao X."/>
            <person name="Peng D."/>
            <person name="Ji J."/>
            <person name="Jenkins J."/>
            <person name="Williams M."/>
            <person name="Shu S."/>
            <person name="Plott C."/>
            <person name="Barry K."/>
            <person name="Rajasekar S."/>
            <person name="Grimwood J."/>
            <person name="Han X."/>
            <person name="Sun S."/>
            <person name="Hou Z."/>
            <person name="He W."/>
            <person name="Dai G."/>
            <person name="Sun C."/>
            <person name="Schmutz J."/>
            <person name="Leebens-Mack J.H."/>
            <person name="Li F.W."/>
            <person name="Wang L."/>
        </authorList>
    </citation>
    <scope>NUCLEOTIDE SEQUENCE [LARGE SCALE GENOMIC DNA]</scope>
    <source>
        <strain evidence="2">cv. PW_Plant_1</strain>
    </source>
</reference>
<protein>
    <submittedName>
        <fullName evidence="1">Uncharacterized protein</fullName>
    </submittedName>
</protein>